<dbReference type="GO" id="GO:0005886">
    <property type="term" value="C:plasma membrane"/>
    <property type="evidence" value="ECO:0007669"/>
    <property type="project" value="UniProtKB-SubCell"/>
</dbReference>
<sequence length="472" mass="49618">MIPAAVRRPWFGRLGLRVRLMIIGVSGLAVALTAGSITLYVVLSVSVNQTLDSEARSAADEVAVLVDRGSPPDPLPVAGAQVVQIVDQQGRVVDGSATADRLTPLLHPDELRSALAGHAIQIPGSRIALSGPLRVVARTAGPASAPVTVLAAQPIGDLRHTASVLRTALLISAPLLLGLLALIAWMVIGRTLRPVEALRRGAERISGSGRTERLPVPHSTDEIAALAVTLNQMLDRLALARDRQRAFVADAAHELRSPLASITLQLEVAQRLGDGGQVLEDLRVDVDRLSVLIEDLLLLARADADSRRPAAMRTFDVGALAAQVADSAGGHARVSVRADTDQGCSIKADPEEIRRAVGNLVANAVRHARSAVSVRVRRVGSNVQVDVIDDGSGIPPADRTRVFDRFTRLDDARDRDAGGSGLGLSIVADIVRRAGGTVVLLDREPDDGLPDPADGPRTGLLARLVLPAAPPS</sequence>
<evidence type="ECO:0000313" key="14">
    <source>
        <dbReference type="EMBL" id="SDO56465.1"/>
    </source>
</evidence>
<dbReference type="STRING" id="1090615.SAMN04515671_1344"/>
<dbReference type="Gene3D" id="1.10.287.130">
    <property type="match status" value="1"/>
</dbReference>
<dbReference type="EC" id="2.7.13.3" evidence="3"/>
<gene>
    <name evidence="14" type="ORF">SAMN04515671_1344</name>
</gene>
<dbReference type="PANTHER" id="PTHR45436:SF5">
    <property type="entry name" value="SENSOR HISTIDINE KINASE TRCS"/>
    <property type="match status" value="1"/>
</dbReference>
<name>A0A1H0KKP1_9ACTN</name>
<evidence type="ECO:0000256" key="1">
    <source>
        <dbReference type="ARBA" id="ARBA00000085"/>
    </source>
</evidence>
<accession>A0A1H0KKP1</accession>
<protein>
    <recommendedName>
        <fullName evidence="3">histidine kinase</fullName>
        <ecNumber evidence="3">2.7.13.3</ecNumber>
    </recommendedName>
</protein>
<dbReference type="PRINTS" id="PR00344">
    <property type="entry name" value="BCTRLSENSOR"/>
</dbReference>
<dbReference type="InterPro" id="IPR036097">
    <property type="entry name" value="HisK_dim/P_sf"/>
</dbReference>
<evidence type="ECO:0000259" key="13">
    <source>
        <dbReference type="PROSITE" id="PS50885"/>
    </source>
</evidence>
<dbReference type="InterPro" id="IPR050428">
    <property type="entry name" value="TCS_sensor_his_kinase"/>
</dbReference>
<dbReference type="CDD" id="cd00082">
    <property type="entry name" value="HisKA"/>
    <property type="match status" value="1"/>
</dbReference>
<evidence type="ECO:0000256" key="4">
    <source>
        <dbReference type="ARBA" id="ARBA00022553"/>
    </source>
</evidence>
<dbReference type="InterPro" id="IPR004358">
    <property type="entry name" value="Sig_transdc_His_kin-like_C"/>
</dbReference>
<organism evidence="14 15">
    <name type="scientific">Nakamurella panacisegetis</name>
    <dbReference type="NCBI Taxonomy" id="1090615"/>
    <lineage>
        <taxon>Bacteria</taxon>
        <taxon>Bacillati</taxon>
        <taxon>Actinomycetota</taxon>
        <taxon>Actinomycetes</taxon>
        <taxon>Nakamurellales</taxon>
        <taxon>Nakamurellaceae</taxon>
        <taxon>Nakamurella</taxon>
    </lineage>
</organism>
<keyword evidence="10 11" id="KW-0472">Membrane</keyword>
<dbReference type="Proteomes" id="UP000198741">
    <property type="component" value="Chromosome I"/>
</dbReference>
<dbReference type="PANTHER" id="PTHR45436">
    <property type="entry name" value="SENSOR HISTIDINE KINASE YKOH"/>
    <property type="match status" value="1"/>
</dbReference>
<dbReference type="InterPro" id="IPR003594">
    <property type="entry name" value="HATPase_dom"/>
</dbReference>
<evidence type="ECO:0000256" key="3">
    <source>
        <dbReference type="ARBA" id="ARBA00012438"/>
    </source>
</evidence>
<dbReference type="PROSITE" id="PS50109">
    <property type="entry name" value="HIS_KIN"/>
    <property type="match status" value="1"/>
</dbReference>
<dbReference type="Pfam" id="PF02518">
    <property type="entry name" value="HATPase_c"/>
    <property type="match status" value="1"/>
</dbReference>
<evidence type="ECO:0000256" key="7">
    <source>
        <dbReference type="ARBA" id="ARBA00022777"/>
    </source>
</evidence>
<dbReference type="SMART" id="SM00304">
    <property type="entry name" value="HAMP"/>
    <property type="match status" value="1"/>
</dbReference>
<evidence type="ECO:0000256" key="6">
    <source>
        <dbReference type="ARBA" id="ARBA00022692"/>
    </source>
</evidence>
<keyword evidence="5" id="KW-0808">Transferase</keyword>
<comment type="catalytic activity">
    <reaction evidence="1">
        <text>ATP + protein L-histidine = ADP + protein N-phospho-L-histidine.</text>
        <dbReference type="EC" id="2.7.13.3"/>
    </reaction>
</comment>
<dbReference type="SMART" id="SM00387">
    <property type="entry name" value="HATPase_c"/>
    <property type="match status" value="1"/>
</dbReference>
<evidence type="ECO:0000256" key="11">
    <source>
        <dbReference type="SAM" id="Phobius"/>
    </source>
</evidence>
<keyword evidence="8 11" id="KW-1133">Transmembrane helix</keyword>
<reference evidence="14 15" key="1">
    <citation type="submission" date="2016-10" db="EMBL/GenBank/DDBJ databases">
        <authorList>
            <person name="de Groot N.N."/>
        </authorList>
    </citation>
    <scope>NUCLEOTIDE SEQUENCE [LARGE SCALE GENOMIC DNA]</scope>
    <source>
        <strain evidence="15">P4-7,KCTC 19426,CECT 7604</strain>
    </source>
</reference>
<evidence type="ECO:0000256" key="2">
    <source>
        <dbReference type="ARBA" id="ARBA00004236"/>
    </source>
</evidence>
<keyword evidence="15" id="KW-1185">Reference proteome</keyword>
<dbReference type="SUPFAM" id="SSF158472">
    <property type="entry name" value="HAMP domain-like"/>
    <property type="match status" value="1"/>
</dbReference>
<dbReference type="SMART" id="SM00388">
    <property type="entry name" value="HisKA"/>
    <property type="match status" value="1"/>
</dbReference>
<comment type="subcellular location">
    <subcellularLocation>
        <location evidence="2">Cell membrane</location>
    </subcellularLocation>
</comment>
<dbReference type="Pfam" id="PF00672">
    <property type="entry name" value="HAMP"/>
    <property type="match status" value="1"/>
</dbReference>
<dbReference type="GO" id="GO:0000155">
    <property type="term" value="F:phosphorelay sensor kinase activity"/>
    <property type="evidence" value="ECO:0007669"/>
    <property type="project" value="InterPro"/>
</dbReference>
<keyword evidence="7 14" id="KW-0418">Kinase</keyword>
<evidence type="ECO:0000256" key="5">
    <source>
        <dbReference type="ARBA" id="ARBA00022679"/>
    </source>
</evidence>
<dbReference type="SUPFAM" id="SSF55874">
    <property type="entry name" value="ATPase domain of HSP90 chaperone/DNA topoisomerase II/histidine kinase"/>
    <property type="match status" value="1"/>
</dbReference>
<dbReference type="Gene3D" id="3.30.565.10">
    <property type="entry name" value="Histidine kinase-like ATPase, C-terminal domain"/>
    <property type="match status" value="1"/>
</dbReference>
<dbReference type="InterPro" id="IPR005467">
    <property type="entry name" value="His_kinase_dom"/>
</dbReference>
<dbReference type="AlphaFoldDB" id="A0A1H0KKP1"/>
<keyword evidence="4" id="KW-0597">Phosphoprotein</keyword>
<dbReference type="InterPro" id="IPR003660">
    <property type="entry name" value="HAMP_dom"/>
</dbReference>
<dbReference type="SUPFAM" id="SSF47384">
    <property type="entry name" value="Homodimeric domain of signal transducing histidine kinase"/>
    <property type="match status" value="1"/>
</dbReference>
<proteinExistence type="predicted"/>
<dbReference type="Pfam" id="PF00512">
    <property type="entry name" value="HisKA"/>
    <property type="match status" value="1"/>
</dbReference>
<dbReference type="CDD" id="cd06225">
    <property type="entry name" value="HAMP"/>
    <property type="match status" value="1"/>
</dbReference>
<dbReference type="InterPro" id="IPR036890">
    <property type="entry name" value="HATPase_C_sf"/>
</dbReference>
<evidence type="ECO:0000256" key="10">
    <source>
        <dbReference type="ARBA" id="ARBA00023136"/>
    </source>
</evidence>
<feature type="domain" description="HAMP" evidence="13">
    <location>
        <begin position="189"/>
        <end position="242"/>
    </location>
</feature>
<feature type="transmembrane region" description="Helical" evidence="11">
    <location>
        <begin position="20"/>
        <end position="43"/>
    </location>
</feature>
<evidence type="ECO:0000256" key="9">
    <source>
        <dbReference type="ARBA" id="ARBA00023012"/>
    </source>
</evidence>
<evidence type="ECO:0000259" key="12">
    <source>
        <dbReference type="PROSITE" id="PS50109"/>
    </source>
</evidence>
<dbReference type="CDD" id="cd00075">
    <property type="entry name" value="HATPase"/>
    <property type="match status" value="1"/>
</dbReference>
<evidence type="ECO:0000313" key="15">
    <source>
        <dbReference type="Proteomes" id="UP000198741"/>
    </source>
</evidence>
<dbReference type="PROSITE" id="PS50885">
    <property type="entry name" value="HAMP"/>
    <property type="match status" value="1"/>
</dbReference>
<dbReference type="EMBL" id="LT629710">
    <property type="protein sequence ID" value="SDO56465.1"/>
    <property type="molecule type" value="Genomic_DNA"/>
</dbReference>
<keyword evidence="9" id="KW-0902">Two-component regulatory system</keyword>
<feature type="domain" description="Histidine kinase" evidence="12">
    <location>
        <begin position="250"/>
        <end position="470"/>
    </location>
</feature>
<dbReference type="InterPro" id="IPR003661">
    <property type="entry name" value="HisK_dim/P_dom"/>
</dbReference>
<evidence type="ECO:0000256" key="8">
    <source>
        <dbReference type="ARBA" id="ARBA00022989"/>
    </source>
</evidence>
<dbReference type="Gene3D" id="6.10.340.10">
    <property type="match status" value="1"/>
</dbReference>
<feature type="transmembrane region" description="Helical" evidence="11">
    <location>
        <begin position="168"/>
        <end position="188"/>
    </location>
</feature>
<keyword evidence="6 11" id="KW-0812">Transmembrane</keyword>